<comment type="similarity">
    <text evidence="1">Belongs to the LAMTOR3 family.</text>
</comment>
<reference evidence="3 4" key="1">
    <citation type="submission" date="2024-10" db="EMBL/GenBank/DDBJ databases">
        <title>Updated reference genomes for cyclostephanoid diatoms.</title>
        <authorList>
            <person name="Roberts W.R."/>
            <person name="Alverson A.J."/>
        </authorList>
    </citation>
    <scope>NUCLEOTIDE SEQUENCE [LARGE SCALE GENOMIC DNA]</scope>
    <source>
        <strain evidence="3 4">AJA010-31</strain>
    </source>
</reference>
<proteinExistence type="inferred from homology"/>
<dbReference type="PANTHER" id="PTHR13378">
    <property type="entry name" value="REGULATOR COMPLEX PROTEIN LAMTOR3"/>
    <property type="match status" value="1"/>
</dbReference>
<sequence>MSSSTAAQQPQPPQQQYNRGILPSETLNALDYLVDRINAASGHIHMASSPSQPLRALLVGTNEGVGLSRSLGTLHSSRISSPDFSFSGTMSKEVLSSIETVWATLVSAASPHVVAAANSNSQLCPAHPLLSPLKMGDVVKIVTACYDNVTLMHVHLPPLVVTLLAGPEVNLGAVREMAVPKLKVLLEPVRRALVRSRGGEGKQIMQQQIMMMQQQQQQQRQAQQNYQMMSGY</sequence>
<accession>A0ABD3NV82</accession>
<dbReference type="AlphaFoldDB" id="A0ABD3NV82"/>
<dbReference type="EMBL" id="JALLPJ020001025">
    <property type="protein sequence ID" value="KAL3777825.1"/>
    <property type="molecule type" value="Genomic_DNA"/>
</dbReference>
<organism evidence="3 4">
    <name type="scientific">Cyclotella atomus</name>
    <dbReference type="NCBI Taxonomy" id="382360"/>
    <lineage>
        <taxon>Eukaryota</taxon>
        <taxon>Sar</taxon>
        <taxon>Stramenopiles</taxon>
        <taxon>Ochrophyta</taxon>
        <taxon>Bacillariophyta</taxon>
        <taxon>Coscinodiscophyceae</taxon>
        <taxon>Thalassiosirophycidae</taxon>
        <taxon>Stephanodiscales</taxon>
        <taxon>Stephanodiscaceae</taxon>
        <taxon>Cyclotella</taxon>
    </lineage>
</organism>
<feature type="region of interest" description="Disordered" evidence="2">
    <location>
        <begin position="1"/>
        <end position="20"/>
    </location>
</feature>
<keyword evidence="4" id="KW-1185">Reference proteome</keyword>
<name>A0ABD3NV82_9STRA</name>
<evidence type="ECO:0000313" key="4">
    <source>
        <dbReference type="Proteomes" id="UP001530400"/>
    </source>
</evidence>
<protein>
    <submittedName>
        <fullName evidence="3">Uncharacterized protein</fullName>
    </submittedName>
</protein>
<comment type="caution">
    <text evidence="3">The sequence shown here is derived from an EMBL/GenBank/DDBJ whole genome shotgun (WGS) entry which is preliminary data.</text>
</comment>
<evidence type="ECO:0000256" key="2">
    <source>
        <dbReference type="SAM" id="MobiDB-lite"/>
    </source>
</evidence>
<dbReference type="InterPro" id="IPR015019">
    <property type="entry name" value="LAMTOR3"/>
</dbReference>
<dbReference type="Gene3D" id="3.30.450.30">
    <property type="entry name" value="Dynein light chain 2a, cytoplasmic"/>
    <property type="match status" value="1"/>
</dbReference>
<gene>
    <name evidence="3" type="ORF">ACHAWO_013045</name>
</gene>
<dbReference type="PANTHER" id="PTHR13378:SF1">
    <property type="entry name" value="RAGULATOR COMPLEX PROTEIN LAMTOR3"/>
    <property type="match status" value="1"/>
</dbReference>
<evidence type="ECO:0000256" key="1">
    <source>
        <dbReference type="ARBA" id="ARBA00005356"/>
    </source>
</evidence>
<dbReference type="Proteomes" id="UP001530400">
    <property type="component" value="Unassembled WGS sequence"/>
</dbReference>
<evidence type="ECO:0000313" key="3">
    <source>
        <dbReference type="EMBL" id="KAL3777825.1"/>
    </source>
</evidence>